<organism evidence="1 2">
    <name type="scientific">Microbacterium marmarense</name>
    <dbReference type="NCBI Taxonomy" id="3122051"/>
    <lineage>
        <taxon>Bacteria</taxon>
        <taxon>Bacillati</taxon>
        <taxon>Actinomycetota</taxon>
        <taxon>Actinomycetes</taxon>
        <taxon>Micrococcales</taxon>
        <taxon>Microbacteriaceae</taxon>
        <taxon>Microbacterium</taxon>
    </lineage>
</organism>
<dbReference type="RefSeq" id="WP_337336648.1">
    <property type="nucleotide sequence ID" value="NZ_JBBDGL010000001.1"/>
</dbReference>
<comment type="caution">
    <text evidence="1">The sequence shown here is derived from an EMBL/GenBank/DDBJ whole genome shotgun (WGS) entry which is preliminary data.</text>
</comment>
<sequence>MSGELDIRGGGAVEVDTATLRETAARFIVASDELSRICARVGSLQNMLFAQRQYAGVALSTLALLTARLTDAAARGERIAADLRAAAAIYELVELNARHTVALWAGDDGAVAAIEKQRAALMAQHPEAMERARLAEFERAVLWPGDLVRQATEAGYDLGGLFDTARGADLLAAAVGGVAVGGTAIGFAALTGVGGWGRVQSDVTLNGSAQPVQVAASKQPPAAAPTSLTSAAERIPRTGASQVRVEKYTMADGTRQFAVYVSGTRTMAVSATEPWDSRSNVELYSGSRSASYDATESALRAAGARPGDVVHAFGHSQGAMITSHLALESEYSTRTLVNFGSPVEADVGSSTLSVGIRHTDDPVAALAGGGFMESVGAPGSFIAEREAHPLAGTDDLGIPSHQMTSYVETATMLDASADPRVNQLSEVFEELAHATTVEVTEFAATRADSEGATASLGDEE</sequence>
<dbReference type="InterPro" id="IPR029058">
    <property type="entry name" value="AB_hydrolase_fold"/>
</dbReference>
<dbReference type="Proteomes" id="UP001368654">
    <property type="component" value="Unassembled WGS sequence"/>
</dbReference>
<evidence type="ECO:0008006" key="3">
    <source>
        <dbReference type="Google" id="ProtNLM"/>
    </source>
</evidence>
<proteinExistence type="predicted"/>
<name>A0ABU8LQK5_9MICO</name>
<dbReference type="SUPFAM" id="SSF53474">
    <property type="entry name" value="alpha/beta-Hydrolases"/>
    <property type="match status" value="1"/>
</dbReference>
<evidence type="ECO:0000313" key="2">
    <source>
        <dbReference type="Proteomes" id="UP001368654"/>
    </source>
</evidence>
<gene>
    <name evidence="1" type="ORF">WDU96_01140</name>
</gene>
<dbReference type="EMBL" id="JBBDGL010000001">
    <property type="protein sequence ID" value="MEJ1154203.1"/>
    <property type="molecule type" value="Genomic_DNA"/>
</dbReference>
<reference evidence="1 2" key="1">
    <citation type="submission" date="2024-02" db="EMBL/GenBank/DDBJ databases">
        <authorList>
            <person name="Saticioglu I.B."/>
        </authorList>
    </citation>
    <scope>NUCLEOTIDE SEQUENCE [LARGE SCALE GENOMIC DNA]</scope>
    <source>
        <strain evidence="1 2">Mu-86</strain>
    </source>
</reference>
<protein>
    <recommendedName>
        <fullName evidence="3">Alpha/beta hydrolase</fullName>
    </recommendedName>
</protein>
<keyword evidence="2" id="KW-1185">Reference proteome</keyword>
<accession>A0ABU8LQK5</accession>
<evidence type="ECO:0000313" key="1">
    <source>
        <dbReference type="EMBL" id="MEJ1154203.1"/>
    </source>
</evidence>